<evidence type="ECO:0000313" key="4">
    <source>
        <dbReference type="Proteomes" id="UP001383192"/>
    </source>
</evidence>
<dbReference type="InterPro" id="IPR051681">
    <property type="entry name" value="Ser/Thr_Kinases-Pseudokinases"/>
</dbReference>
<evidence type="ECO:0000259" key="2">
    <source>
        <dbReference type="PROSITE" id="PS50011"/>
    </source>
</evidence>
<feature type="region of interest" description="Disordered" evidence="1">
    <location>
        <begin position="1"/>
        <end position="25"/>
    </location>
</feature>
<dbReference type="EMBL" id="JAYKXP010000009">
    <property type="protein sequence ID" value="KAK7054501.1"/>
    <property type="molecule type" value="Genomic_DNA"/>
</dbReference>
<name>A0AAW0DU60_9AGAR</name>
<gene>
    <name evidence="3" type="ORF">VNI00_003699</name>
</gene>
<accession>A0AAW0DU60</accession>
<dbReference type="SUPFAM" id="SSF56112">
    <property type="entry name" value="Protein kinase-like (PK-like)"/>
    <property type="match status" value="1"/>
</dbReference>
<keyword evidence="4" id="KW-1185">Reference proteome</keyword>
<dbReference type="Pfam" id="PF07714">
    <property type="entry name" value="PK_Tyr_Ser-Thr"/>
    <property type="match status" value="1"/>
</dbReference>
<dbReference type="InterPro" id="IPR011009">
    <property type="entry name" value="Kinase-like_dom_sf"/>
</dbReference>
<dbReference type="Proteomes" id="UP001383192">
    <property type="component" value="Unassembled WGS sequence"/>
</dbReference>
<dbReference type="GO" id="GO:0005524">
    <property type="term" value="F:ATP binding"/>
    <property type="evidence" value="ECO:0007669"/>
    <property type="project" value="InterPro"/>
</dbReference>
<comment type="caution">
    <text evidence="3">The sequence shown here is derived from an EMBL/GenBank/DDBJ whole genome shotgun (WGS) entry which is preliminary data.</text>
</comment>
<sequence length="406" mass="45268">MKRTRTSRPKAHSSPNFPVQDYFDSEDQDTPIMDVILGAPPIERRSGRLAPDALEQAWTSRKRRITEGPRVESPVHEEMDLPRSIDIDKELTRITDILKDDRKYRELVSQKGHVAQYLLDLLQQLAEYTATATHVRSSIYNAMFRLSSHSGLHPQCLAIKNVQKIGDYPVAGGGFGDVWRGMLGRCRKQEVCLKIVKVYLTSNVQKLLSVNVLMCTSGRPCIADFGLARVADSQVLRMSSSTDSQQRGTTRWLAPELLKGSRTTKKSDIYALGCVGYEIFSGGNPPFHEIPLDCTVMWKIMGNERPSRPSVAHTLTDSLWAIIETCWAADDTARPTAEEVIARLKSISQSSIVNEVPCTNCDDKLAAALWENVEYPPLAPYGTDVEMLLTRLETQCFSAAPVDPTA</sequence>
<organism evidence="3 4">
    <name type="scientific">Paramarasmius palmivorus</name>
    <dbReference type="NCBI Taxonomy" id="297713"/>
    <lineage>
        <taxon>Eukaryota</taxon>
        <taxon>Fungi</taxon>
        <taxon>Dikarya</taxon>
        <taxon>Basidiomycota</taxon>
        <taxon>Agaricomycotina</taxon>
        <taxon>Agaricomycetes</taxon>
        <taxon>Agaricomycetidae</taxon>
        <taxon>Agaricales</taxon>
        <taxon>Marasmiineae</taxon>
        <taxon>Marasmiaceae</taxon>
        <taxon>Paramarasmius</taxon>
    </lineage>
</organism>
<evidence type="ECO:0000313" key="3">
    <source>
        <dbReference type="EMBL" id="KAK7054501.1"/>
    </source>
</evidence>
<dbReference type="InterPro" id="IPR001245">
    <property type="entry name" value="Ser-Thr/Tyr_kinase_cat_dom"/>
</dbReference>
<dbReference type="Gene3D" id="1.10.510.10">
    <property type="entry name" value="Transferase(Phosphotransferase) domain 1"/>
    <property type="match status" value="1"/>
</dbReference>
<dbReference type="InterPro" id="IPR000719">
    <property type="entry name" value="Prot_kinase_dom"/>
</dbReference>
<dbReference type="AlphaFoldDB" id="A0AAW0DU60"/>
<evidence type="ECO:0000256" key="1">
    <source>
        <dbReference type="SAM" id="MobiDB-lite"/>
    </source>
</evidence>
<reference evidence="3 4" key="1">
    <citation type="submission" date="2024-01" db="EMBL/GenBank/DDBJ databases">
        <title>A draft genome for a cacao thread blight-causing isolate of Paramarasmius palmivorus.</title>
        <authorList>
            <person name="Baruah I.K."/>
            <person name="Bukari Y."/>
            <person name="Amoako-Attah I."/>
            <person name="Meinhardt L.W."/>
            <person name="Bailey B.A."/>
            <person name="Cohen S.P."/>
        </authorList>
    </citation>
    <scope>NUCLEOTIDE SEQUENCE [LARGE SCALE GENOMIC DNA]</scope>
    <source>
        <strain evidence="3 4">GH-12</strain>
    </source>
</reference>
<dbReference type="PROSITE" id="PS50011">
    <property type="entry name" value="PROTEIN_KINASE_DOM"/>
    <property type="match status" value="1"/>
</dbReference>
<feature type="compositionally biased region" description="Basic residues" evidence="1">
    <location>
        <begin position="1"/>
        <end position="11"/>
    </location>
</feature>
<dbReference type="PANTHER" id="PTHR44329">
    <property type="entry name" value="SERINE/THREONINE-PROTEIN KINASE TNNI3K-RELATED"/>
    <property type="match status" value="1"/>
</dbReference>
<proteinExistence type="predicted"/>
<feature type="domain" description="Protein kinase" evidence="2">
    <location>
        <begin position="1"/>
        <end position="352"/>
    </location>
</feature>
<dbReference type="GO" id="GO:0004674">
    <property type="term" value="F:protein serine/threonine kinase activity"/>
    <property type="evidence" value="ECO:0007669"/>
    <property type="project" value="TreeGrafter"/>
</dbReference>
<protein>
    <recommendedName>
        <fullName evidence="2">Protein kinase domain-containing protein</fullName>
    </recommendedName>
</protein>